<evidence type="ECO:0000313" key="2">
    <source>
        <dbReference type="Proteomes" id="UP000002139"/>
    </source>
</evidence>
<dbReference type="HOGENOM" id="CLU_1353884_0_0_7"/>
<evidence type="ECO:0000313" key="1">
    <source>
        <dbReference type="EMBL" id="CAN93656.1"/>
    </source>
</evidence>
<accession>A9GRQ4</accession>
<sequence length="202" mass="21648">MAPEQTERAAQVVPASDVWALGLLAFYLLTARLYWVEPSRGPSASVMSLMREVLFGPLDPPSARAAQLGCAHLIPPGFDAWFARWRHVPHRLDHHEGRGLRGDRVRAGADARRGMGSYRIVDGARKGTVVIVPTGETYAVTWALSTGALKGVGIRSGDQLVVGWSPSQQVGVVSYAIAGRQLAGRWGTLGGTLAGSEALVRR</sequence>
<proteinExistence type="predicted"/>
<name>A9GRQ4_SORC5</name>
<dbReference type="OrthoDB" id="9801841at2"/>
<gene>
    <name evidence="1" type="ordered locus">sce3496</name>
</gene>
<keyword evidence="2" id="KW-1185">Reference proteome</keyword>
<organism evidence="1 2">
    <name type="scientific">Sorangium cellulosum (strain So ce56)</name>
    <name type="common">Polyangium cellulosum (strain So ce56)</name>
    <dbReference type="NCBI Taxonomy" id="448385"/>
    <lineage>
        <taxon>Bacteria</taxon>
        <taxon>Pseudomonadati</taxon>
        <taxon>Myxococcota</taxon>
        <taxon>Polyangia</taxon>
        <taxon>Polyangiales</taxon>
        <taxon>Polyangiaceae</taxon>
        <taxon>Sorangium</taxon>
    </lineage>
</organism>
<dbReference type="AlphaFoldDB" id="A9GRQ4"/>
<reference evidence="1 2" key="1">
    <citation type="journal article" date="2007" name="Nat. Biotechnol.">
        <title>Complete genome sequence of the myxobacterium Sorangium cellulosum.</title>
        <authorList>
            <person name="Schneiker S."/>
            <person name="Perlova O."/>
            <person name="Kaiser O."/>
            <person name="Gerth K."/>
            <person name="Alici A."/>
            <person name="Altmeyer M.O."/>
            <person name="Bartels D."/>
            <person name="Bekel T."/>
            <person name="Beyer S."/>
            <person name="Bode E."/>
            <person name="Bode H.B."/>
            <person name="Bolten C.J."/>
            <person name="Choudhuri J.V."/>
            <person name="Doss S."/>
            <person name="Elnakady Y.A."/>
            <person name="Frank B."/>
            <person name="Gaigalat L."/>
            <person name="Goesmann A."/>
            <person name="Groeger C."/>
            <person name="Gross F."/>
            <person name="Jelsbak L."/>
            <person name="Jelsbak L."/>
            <person name="Kalinowski J."/>
            <person name="Kegler C."/>
            <person name="Knauber T."/>
            <person name="Konietzny S."/>
            <person name="Kopp M."/>
            <person name="Krause L."/>
            <person name="Krug D."/>
            <person name="Linke B."/>
            <person name="Mahmud T."/>
            <person name="Martinez-Arias R."/>
            <person name="McHardy A.C."/>
            <person name="Merai M."/>
            <person name="Meyer F."/>
            <person name="Mormann S."/>
            <person name="Munoz-Dorado J."/>
            <person name="Perez J."/>
            <person name="Pradella S."/>
            <person name="Rachid S."/>
            <person name="Raddatz G."/>
            <person name="Rosenau F."/>
            <person name="Rueckert C."/>
            <person name="Sasse F."/>
            <person name="Scharfe M."/>
            <person name="Schuster S.C."/>
            <person name="Suen G."/>
            <person name="Treuner-Lange A."/>
            <person name="Velicer G.J."/>
            <person name="Vorholter F.-J."/>
            <person name="Weissman K.J."/>
            <person name="Welch R.D."/>
            <person name="Wenzel S.C."/>
            <person name="Whitworth D.E."/>
            <person name="Wilhelm S."/>
            <person name="Wittmann C."/>
            <person name="Bloecker H."/>
            <person name="Puehler A."/>
            <person name="Mueller R."/>
        </authorList>
    </citation>
    <scope>NUCLEOTIDE SEQUENCE [LARGE SCALE GENOMIC DNA]</scope>
    <source>
        <strain evidence="2">So ce56</strain>
    </source>
</reference>
<dbReference type="InterPro" id="IPR011009">
    <property type="entry name" value="Kinase-like_dom_sf"/>
</dbReference>
<dbReference type="KEGG" id="scl:sce3496"/>
<dbReference type="RefSeq" id="WP_012236126.1">
    <property type="nucleotide sequence ID" value="NC_010162.1"/>
</dbReference>
<protein>
    <recommendedName>
        <fullName evidence="3">Protein kinase domain-containing protein</fullName>
    </recommendedName>
</protein>
<dbReference type="EMBL" id="AM746676">
    <property type="protein sequence ID" value="CAN93656.1"/>
    <property type="molecule type" value="Genomic_DNA"/>
</dbReference>
<dbReference type="eggNOG" id="COG0515">
    <property type="taxonomic scope" value="Bacteria"/>
</dbReference>
<dbReference type="BioCyc" id="SCEL448385:SCE_RS17900-MONOMER"/>
<dbReference type="Proteomes" id="UP000002139">
    <property type="component" value="Chromosome"/>
</dbReference>
<evidence type="ECO:0008006" key="3">
    <source>
        <dbReference type="Google" id="ProtNLM"/>
    </source>
</evidence>
<dbReference type="Gene3D" id="1.10.510.10">
    <property type="entry name" value="Transferase(Phosphotransferase) domain 1"/>
    <property type="match status" value="1"/>
</dbReference>
<dbReference type="SUPFAM" id="SSF56112">
    <property type="entry name" value="Protein kinase-like (PK-like)"/>
    <property type="match status" value="1"/>
</dbReference>